<comment type="caution">
    <text evidence="5">The sequence shown here is derived from an EMBL/GenBank/DDBJ whole genome shotgun (WGS) entry which is preliminary data.</text>
</comment>
<dbReference type="SUPFAM" id="SSF56235">
    <property type="entry name" value="N-terminal nucleophile aminohydrolases (Ntn hydrolases)"/>
    <property type="match status" value="1"/>
</dbReference>
<keyword evidence="1" id="KW-0028">Amino-acid biosynthesis</keyword>
<reference evidence="5" key="1">
    <citation type="submission" date="2022-11" db="EMBL/GenBank/DDBJ databases">
        <authorList>
            <person name="Scott C."/>
            <person name="Bruce N."/>
        </authorList>
    </citation>
    <scope>NUCLEOTIDE SEQUENCE</scope>
</reference>
<keyword evidence="2" id="KW-0061">Asparagine biosynthesis</keyword>
<proteinExistence type="predicted"/>
<accession>A0A9P1M828</accession>
<evidence type="ECO:0000313" key="5">
    <source>
        <dbReference type="EMBL" id="CAI4213735.1"/>
    </source>
</evidence>
<evidence type="ECO:0000256" key="4">
    <source>
        <dbReference type="SAM" id="MobiDB-lite"/>
    </source>
</evidence>
<organism evidence="5 6">
    <name type="scientific">Parascedosporium putredinis</name>
    <dbReference type="NCBI Taxonomy" id="1442378"/>
    <lineage>
        <taxon>Eukaryota</taxon>
        <taxon>Fungi</taxon>
        <taxon>Dikarya</taxon>
        <taxon>Ascomycota</taxon>
        <taxon>Pezizomycotina</taxon>
        <taxon>Sordariomycetes</taxon>
        <taxon>Hypocreomycetidae</taxon>
        <taxon>Microascales</taxon>
        <taxon>Microascaceae</taxon>
        <taxon>Parascedosporium</taxon>
    </lineage>
</organism>
<dbReference type="AlphaFoldDB" id="A0A9P1M828"/>
<feature type="region of interest" description="Disordered" evidence="4">
    <location>
        <begin position="92"/>
        <end position="118"/>
    </location>
</feature>
<evidence type="ECO:0000313" key="6">
    <source>
        <dbReference type="Proteomes" id="UP000838763"/>
    </source>
</evidence>
<feature type="compositionally biased region" description="Low complexity" evidence="4">
    <location>
        <begin position="101"/>
        <end position="118"/>
    </location>
</feature>
<dbReference type="OrthoDB" id="10252281at2759"/>
<dbReference type="Gene3D" id="3.60.20.10">
    <property type="entry name" value="Glutamine Phosphoribosylpyrophosphate, subunit 1, domain 1"/>
    <property type="match status" value="1"/>
</dbReference>
<dbReference type="GO" id="GO:0006529">
    <property type="term" value="P:asparagine biosynthetic process"/>
    <property type="evidence" value="ECO:0007669"/>
    <property type="project" value="UniProtKB-KW"/>
</dbReference>
<protein>
    <submittedName>
        <fullName evidence="5">Uncharacterized protein</fullName>
    </submittedName>
</protein>
<dbReference type="PANTHER" id="PTHR45937:SF1">
    <property type="entry name" value="ASPARAGINE SYNTHETASE DOMAIN-CONTAINING PROTEIN 1"/>
    <property type="match status" value="1"/>
</dbReference>
<dbReference type="InterPro" id="IPR051857">
    <property type="entry name" value="Asn_synthetase_domain"/>
</dbReference>
<dbReference type="EMBL" id="CALLCH030000009">
    <property type="protein sequence ID" value="CAI4213735.1"/>
    <property type="molecule type" value="Genomic_DNA"/>
</dbReference>
<evidence type="ECO:0000256" key="3">
    <source>
        <dbReference type="ARBA" id="ARBA00022962"/>
    </source>
</evidence>
<dbReference type="Proteomes" id="UP000838763">
    <property type="component" value="Unassembled WGS sequence"/>
</dbReference>
<dbReference type="InterPro" id="IPR029055">
    <property type="entry name" value="Ntn_hydrolases_N"/>
</dbReference>
<gene>
    <name evidence="5" type="ORF">PPNO1_LOCUS3479</name>
</gene>
<name>A0A9P1M828_9PEZI</name>
<keyword evidence="6" id="KW-1185">Reference proteome</keyword>
<keyword evidence="3" id="KW-0315">Glutamine amidotransferase</keyword>
<evidence type="ECO:0000256" key="2">
    <source>
        <dbReference type="ARBA" id="ARBA00022888"/>
    </source>
</evidence>
<evidence type="ECO:0000256" key="1">
    <source>
        <dbReference type="ARBA" id="ARBA00022605"/>
    </source>
</evidence>
<sequence length="262" mass="28206">METFGLGIHLTWQATRYHTNPEFTSHIDPLLQAPQVQARPAFTWSCVEENSETWSYSTRSTMCGIYASVSRHGRLPPSSALESQLVQRGPDHIGSTQAYVPSSDSSSSNSEPGEESPGLSLTFVATVLSLRGNGITQQPVVSEVSGAILCWNGEAWSLGGDAIAGNDTAAIISTLDQASGQDAVLDVLRSIDGPFAFIYYDPPRDSRGGDACISGAIAWAAGRCWRRRMKGADSVEHRRPARLWLGRGRGGRHLCPGRGEFG</sequence>
<dbReference type="PANTHER" id="PTHR45937">
    <property type="entry name" value="ASPARAGINE SYNTHETASE DOMAIN-CONTAINING PROTEIN 1"/>
    <property type="match status" value="1"/>
</dbReference>